<comment type="caution">
    <text evidence="1">The sequence shown here is derived from an EMBL/GenBank/DDBJ whole genome shotgun (WGS) entry which is preliminary data.</text>
</comment>
<keyword evidence="2" id="KW-1185">Reference proteome</keyword>
<name>A0AA38KIR0_TAXCH</name>
<dbReference type="AlphaFoldDB" id="A0AA38KIR0"/>
<evidence type="ECO:0000313" key="2">
    <source>
        <dbReference type="Proteomes" id="UP000824469"/>
    </source>
</evidence>
<feature type="non-terminal residue" evidence="1">
    <location>
        <position position="148"/>
    </location>
</feature>
<reference evidence="1 2" key="1">
    <citation type="journal article" date="2021" name="Nat. Plants">
        <title>The Taxus genome provides insights into paclitaxel biosynthesis.</title>
        <authorList>
            <person name="Xiong X."/>
            <person name="Gou J."/>
            <person name="Liao Q."/>
            <person name="Li Y."/>
            <person name="Zhou Q."/>
            <person name="Bi G."/>
            <person name="Li C."/>
            <person name="Du R."/>
            <person name="Wang X."/>
            <person name="Sun T."/>
            <person name="Guo L."/>
            <person name="Liang H."/>
            <person name="Lu P."/>
            <person name="Wu Y."/>
            <person name="Zhang Z."/>
            <person name="Ro D.K."/>
            <person name="Shang Y."/>
            <person name="Huang S."/>
            <person name="Yan J."/>
        </authorList>
    </citation>
    <scope>NUCLEOTIDE SEQUENCE [LARGE SCALE GENOMIC DNA]</scope>
    <source>
        <strain evidence="1">Ta-2019</strain>
    </source>
</reference>
<dbReference type="OMA" id="ETRRDMI"/>
<dbReference type="EMBL" id="JAHRHJ020000008">
    <property type="protein sequence ID" value="KAH9305586.1"/>
    <property type="molecule type" value="Genomic_DNA"/>
</dbReference>
<accession>A0AA38KIR0</accession>
<protein>
    <submittedName>
        <fullName evidence="1">Uncharacterized protein</fullName>
    </submittedName>
</protein>
<gene>
    <name evidence="1" type="ORF">KI387_009990</name>
</gene>
<sequence>MSVLFRIQLPFTAPGQRFIPVNPTVIRASKPAKYNSSFQGLYKNETRRDMIGVRRAWEKMAVRRLPLVSIKCVMTAGTAIAAAATSGYLHAAVTSTITNVAITAVAIASGACLSTKIDCLWPRGEKKPGINYLYPINLAFKIDTGKIL</sequence>
<organism evidence="1 2">
    <name type="scientific">Taxus chinensis</name>
    <name type="common">Chinese yew</name>
    <name type="synonym">Taxus wallichiana var. chinensis</name>
    <dbReference type="NCBI Taxonomy" id="29808"/>
    <lineage>
        <taxon>Eukaryota</taxon>
        <taxon>Viridiplantae</taxon>
        <taxon>Streptophyta</taxon>
        <taxon>Embryophyta</taxon>
        <taxon>Tracheophyta</taxon>
        <taxon>Spermatophyta</taxon>
        <taxon>Pinopsida</taxon>
        <taxon>Pinidae</taxon>
        <taxon>Conifers II</taxon>
        <taxon>Cupressales</taxon>
        <taxon>Taxaceae</taxon>
        <taxon>Taxus</taxon>
    </lineage>
</organism>
<proteinExistence type="predicted"/>
<evidence type="ECO:0000313" key="1">
    <source>
        <dbReference type="EMBL" id="KAH9305586.1"/>
    </source>
</evidence>
<dbReference type="Proteomes" id="UP000824469">
    <property type="component" value="Unassembled WGS sequence"/>
</dbReference>